<accession>A0A8A3NXF3</accession>
<dbReference type="GO" id="GO:0003887">
    <property type="term" value="F:DNA-directed DNA polymerase activity"/>
    <property type="evidence" value="ECO:0007669"/>
    <property type="project" value="TreeGrafter"/>
</dbReference>
<feature type="compositionally biased region" description="Acidic residues" evidence="5">
    <location>
        <begin position="353"/>
        <end position="362"/>
    </location>
</feature>
<evidence type="ECO:0000256" key="3">
    <source>
        <dbReference type="ARBA" id="ARBA00022705"/>
    </source>
</evidence>
<feature type="region of interest" description="Disordered" evidence="5">
    <location>
        <begin position="166"/>
        <end position="468"/>
    </location>
</feature>
<dbReference type="GO" id="GO:0006271">
    <property type="term" value="P:DNA strand elongation involved in DNA replication"/>
    <property type="evidence" value="ECO:0007669"/>
    <property type="project" value="TreeGrafter"/>
</dbReference>
<name>A0A8A3NXF3_9HELO</name>
<dbReference type="InterPro" id="IPR019038">
    <property type="entry name" value="POLD3"/>
</dbReference>
<gene>
    <name evidence="6" type="ORF">DSL72_003242</name>
</gene>
<feature type="compositionally biased region" description="Basic and acidic residues" evidence="5">
    <location>
        <begin position="297"/>
        <end position="306"/>
    </location>
</feature>
<dbReference type="Proteomes" id="UP000672032">
    <property type="component" value="Chromosome 1"/>
</dbReference>
<evidence type="ECO:0000256" key="1">
    <source>
        <dbReference type="ARBA" id="ARBA00004123"/>
    </source>
</evidence>
<keyword evidence="7" id="KW-1185">Reference proteome</keyword>
<dbReference type="GO" id="GO:0006297">
    <property type="term" value="P:nucleotide-excision repair, DNA gap filling"/>
    <property type="evidence" value="ECO:0007669"/>
    <property type="project" value="TreeGrafter"/>
</dbReference>
<comment type="subcellular location">
    <subcellularLocation>
        <location evidence="1">Nucleus</location>
    </subcellularLocation>
</comment>
<dbReference type="OrthoDB" id="514823at2759"/>
<evidence type="ECO:0000313" key="7">
    <source>
        <dbReference type="Proteomes" id="UP000672032"/>
    </source>
</evidence>
<reference evidence="6" key="1">
    <citation type="submission" date="2020-10" db="EMBL/GenBank/DDBJ databases">
        <title>Genome Sequence of Monilinia vaccinii-corymbosi Sheds Light on Mummy Berry Disease Infection of Blueberry and Mating Type.</title>
        <authorList>
            <person name="Yow A.G."/>
            <person name="Zhang Y."/>
            <person name="Bansal K."/>
            <person name="Eacker S.M."/>
            <person name="Sullivan S."/>
            <person name="Liachko I."/>
            <person name="Cubeta M.A."/>
            <person name="Rollins J.A."/>
            <person name="Ashrafi H."/>
        </authorList>
    </citation>
    <scope>NUCLEOTIDE SEQUENCE</scope>
    <source>
        <strain evidence="6">RL-1</strain>
    </source>
</reference>
<evidence type="ECO:0000256" key="4">
    <source>
        <dbReference type="ARBA" id="ARBA00023242"/>
    </source>
</evidence>
<keyword evidence="3" id="KW-0235">DNA replication</keyword>
<feature type="compositionally biased region" description="Acidic residues" evidence="5">
    <location>
        <begin position="373"/>
        <end position="386"/>
    </location>
</feature>
<organism evidence="6 7">
    <name type="scientific">Monilinia vaccinii-corymbosi</name>
    <dbReference type="NCBI Taxonomy" id="61207"/>
    <lineage>
        <taxon>Eukaryota</taxon>
        <taxon>Fungi</taxon>
        <taxon>Dikarya</taxon>
        <taxon>Ascomycota</taxon>
        <taxon>Pezizomycotina</taxon>
        <taxon>Leotiomycetes</taxon>
        <taxon>Helotiales</taxon>
        <taxon>Sclerotiniaceae</taxon>
        <taxon>Monilinia</taxon>
    </lineage>
</organism>
<evidence type="ECO:0000313" key="6">
    <source>
        <dbReference type="EMBL" id="QSZ28740.1"/>
    </source>
</evidence>
<feature type="compositionally biased region" description="Polar residues" evidence="5">
    <location>
        <begin position="257"/>
        <end position="268"/>
    </location>
</feature>
<keyword evidence="4" id="KW-0539">Nucleus</keyword>
<feature type="compositionally biased region" description="Low complexity" evidence="5">
    <location>
        <begin position="212"/>
        <end position="228"/>
    </location>
</feature>
<evidence type="ECO:0000256" key="2">
    <source>
        <dbReference type="ARBA" id="ARBA00017589"/>
    </source>
</evidence>
<sequence>MADFKNYLAASILTEDKVVTYRLLSRVLKVHVNAAKEMLFEFHRVQNAKKPGTIHATYLIGGTRRKETPVPIEVQKDGEDDYMQSSSFVGSSMPLPEEGTAEDSILSITLTREEDLDKIRSQYEHISSIHIYSLGPHPLKELQLLSDSTREIQTLSKSEDPLQSYHKYGIITNPNAKRRTRKAPSAPVTAPTSVPTRPAAAKSQPSEAQEVPKSSSSSKKPETKSQPSNAKDFFGNKGKEKAKVKPKAQAQAESTKPESTSAPSSKESTPAPPDPAKLKRETSSIFKAFAKTQPKKAKIEETDSSAKGDTPMLDGSDDDDEDTWMPAPIRKESKDQERQSRKETQERLRKMMEEDDDEEEETVPSPAPGTPAEEAEDEEKAEEAKEEEPVATASNGRRRGRRRVIKKRTVQDEEGYLVTKQEQAWESFSEDEPPPAPKAKAPVSTSTKSKKDAQKKGQGSIMSFFGKK</sequence>
<dbReference type="GO" id="GO:0043625">
    <property type="term" value="C:delta DNA polymerase complex"/>
    <property type="evidence" value="ECO:0007669"/>
    <property type="project" value="InterPro"/>
</dbReference>
<dbReference type="InterPro" id="IPR041913">
    <property type="entry name" value="POLD3_sf"/>
</dbReference>
<feature type="compositionally biased region" description="Basic and acidic residues" evidence="5">
    <location>
        <begin position="329"/>
        <end position="352"/>
    </location>
</feature>
<dbReference type="GO" id="GO:1904161">
    <property type="term" value="P:DNA synthesis involved in UV-damage excision repair"/>
    <property type="evidence" value="ECO:0007669"/>
    <property type="project" value="TreeGrafter"/>
</dbReference>
<dbReference type="PANTHER" id="PTHR17598">
    <property type="entry name" value="DNA POLYMERASE DELTA SUBUNIT 3"/>
    <property type="match status" value="1"/>
</dbReference>
<protein>
    <recommendedName>
        <fullName evidence="2">DNA polymerase delta subunit 3</fullName>
    </recommendedName>
</protein>
<proteinExistence type="predicted"/>
<dbReference type="PANTHER" id="PTHR17598:SF13">
    <property type="entry name" value="DNA POLYMERASE DELTA SUBUNIT 3"/>
    <property type="match status" value="1"/>
</dbReference>
<dbReference type="EMBL" id="CP063405">
    <property type="protein sequence ID" value="QSZ28740.1"/>
    <property type="molecule type" value="Genomic_DNA"/>
</dbReference>
<feature type="compositionally biased region" description="Basic residues" evidence="5">
    <location>
        <begin position="396"/>
        <end position="408"/>
    </location>
</feature>
<dbReference type="Pfam" id="PF09507">
    <property type="entry name" value="CDC27"/>
    <property type="match status" value="1"/>
</dbReference>
<dbReference type="Gene3D" id="3.90.1030.20">
    <property type="entry name" value="DNA polymerase delta, p66 (Cdc27) subunit, wHTH domain"/>
    <property type="match status" value="1"/>
</dbReference>
<evidence type="ECO:0000256" key="5">
    <source>
        <dbReference type="SAM" id="MobiDB-lite"/>
    </source>
</evidence>
<dbReference type="AlphaFoldDB" id="A0A8A3NXF3"/>